<evidence type="ECO:0000313" key="3">
    <source>
        <dbReference type="EMBL" id="KAK0143392.1"/>
    </source>
</evidence>
<feature type="compositionally biased region" description="Polar residues" evidence="1">
    <location>
        <begin position="154"/>
        <end position="163"/>
    </location>
</feature>
<dbReference type="Proteomes" id="UP001174136">
    <property type="component" value="Unassembled WGS sequence"/>
</dbReference>
<dbReference type="PANTHER" id="PTHR14421">
    <property type="entry name" value="SPERMATOGENESIS-ASSOCIATED PROTEIN 1"/>
    <property type="match status" value="1"/>
</dbReference>
<feature type="compositionally biased region" description="Basic and acidic residues" evidence="1">
    <location>
        <begin position="320"/>
        <end position="339"/>
    </location>
</feature>
<feature type="compositionally biased region" description="Basic and acidic residues" evidence="1">
    <location>
        <begin position="290"/>
        <end position="304"/>
    </location>
</feature>
<organism evidence="3 4">
    <name type="scientific">Merluccius polli</name>
    <name type="common">Benguela hake</name>
    <name type="synonym">Merluccius cadenati</name>
    <dbReference type="NCBI Taxonomy" id="89951"/>
    <lineage>
        <taxon>Eukaryota</taxon>
        <taxon>Metazoa</taxon>
        <taxon>Chordata</taxon>
        <taxon>Craniata</taxon>
        <taxon>Vertebrata</taxon>
        <taxon>Euteleostomi</taxon>
        <taxon>Actinopterygii</taxon>
        <taxon>Neopterygii</taxon>
        <taxon>Teleostei</taxon>
        <taxon>Neoteleostei</taxon>
        <taxon>Acanthomorphata</taxon>
        <taxon>Zeiogadaria</taxon>
        <taxon>Gadariae</taxon>
        <taxon>Gadiformes</taxon>
        <taxon>Gadoidei</taxon>
        <taxon>Merlucciidae</taxon>
        <taxon>Merluccius</taxon>
    </lineage>
</organism>
<dbReference type="Pfam" id="PF15743">
    <property type="entry name" value="SPATA1_C"/>
    <property type="match status" value="1"/>
</dbReference>
<evidence type="ECO:0000259" key="2">
    <source>
        <dbReference type="Pfam" id="PF15743"/>
    </source>
</evidence>
<dbReference type="InterPro" id="IPR039062">
    <property type="entry name" value="SPAT1"/>
</dbReference>
<keyword evidence="4" id="KW-1185">Reference proteome</keyword>
<dbReference type="PANTHER" id="PTHR14421:SF3">
    <property type="entry name" value="SPERMATOGENESIS-ASSOCIATED PROTEIN 1"/>
    <property type="match status" value="1"/>
</dbReference>
<proteinExistence type="predicted"/>
<feature type="region of interest" description="Disordered" evidence="1">
    <location>
        <begin position="584"/>
        <end position="617"/>
    </location>
</feature>
<feature type="region of interest" description="Disordered" evidence="1">
    <location>
        <begin position="154"/>
        <end position="361"/>
    </location>
</feature>
<evidence type="ECO:0000256" key="1">
    <source>
        <dbReference type="SAM" id="MobiDB-lite"/>
    </source>
</evidence>
<name>A0AA47P1C2_MERPO</name>
<feature type="compositionally biased region" description="Polar residues" evidence="1">
    <location>
        <begin position="587"/>
        <end position="601"/>
    </location>
</feature>
<feature type="domain" description="Spermatogenesis-associated protein 1 C-terminal" evidence="2">
    <location>
        <begin position="440"/>
        <end position="588"/>
    </location>
</feature>
<feature type="compositionally biased region" description="Acidic residues" evidence="1">
    <location>
        <begin position="205"/>
        <end position="246"/>
    </location>
</feature>
<evidence type="ECO:0000313" key="4">
    <source>
        <dbReference type="Proteomes" id="UP001174136"/>
    </source>
</evidence>
<dbReference type="AlphaFoldDB" id="A0AA47P1C2"/>
<protein>
    <submittedName>
        <fullName evidence="3">Spermatogenesis-associated protein 1</fullName>
    </submittedName>
</protein>
<sequence>MCRIESMMMELPCESVRYLEERRPKSSKLVELHVLYVPDDQWDRKLNKVPAEAIESFISAGFIRVYPDMTLETLRGELGISLGADIRADRLSFLKCVGRSLAVVSVIVLLRRVKHEQERDLKVKTFAPPYAAQPELYLLPVGENNSSVCSQSLTLDTRSSSPDHQAYCPHKPCRGPATGTPKGPPVKFPLIPQGSRHSPPTPSAADEEEQRGEEDEEEEGDEEEEEVVGEVEEEDSCCSTEGENDGEGGSSLKADWTEERSQKRRCKTLMRSSHDTQSQDVDPAQTKGLPGREETTGWKKDKLTSRPARAARDSGLPETLEDRQSGFFSDRLRPSKDVQTKTLAGKKPKQMVPGSRGLSSRPMIQYGSQPPASNGTLATNATAGSPLFQNNSKTVSRLTSWINNDCQFKGLLFYHQGPSNTIDVVDMGCISLSEGDELIEEIKLVREERKQLEWTRQELLRKGKDLLAQNRNRRNQARDSWKKKYFETKKAAAPLEETLRNLRQELETFYNKLLHQLQARDGRGRARHHGRSSTKNEFIIQIMTESHEIDNLRRQVEDAKMKLITEIRLRKQAATELRALKAELAQKKSQSSHTGPMTSQPFGPIPWNRPFAQKTGS</sequence>
<dbReference type="EMBL" id="JAOPHQ010003417">
    <property type="protein sequence ID" value="KAK0143392.1"/>
    <property type="molecule type" value="Genomic_DNA"/>
</dbReference>
<comment type="caution">
    <text evidence="3">The sequence shown here is derived from an EMBL/GenBank/DDBJ whole genome shotgun (WGS) entry which is preliminary data.</text>
</comment>
<dbReference type="InterPro" id="IPR031478">
    <property type="entry name" value="SPATA1_C"/>
</dbReference>
<reference evidence="3" key="1">
    <citation type="journal article" date="2023" name="Front. Mar. Sci.">
        <title>A new Merluccius polli reference genome to investigate the effects of global change in West African waters.</title>
        <authorList>
            <person name="Mateo J.L."/>
            <person name="Blanco-Fernandez C."/>
            <person name="Garcia-Vazquez E."/>
            <person name="Machado-Schiaffino G."/>
        </authorList>
    </citation>
    <scope>NUCLEOTIDE SEQUENCE</scope>
    <source>
        <strain evidence="3">C29</strain>
        <tissue evidence="3">Fin</tissue>
    </source>
</reference>
<gene>
    <name evidence="3" type="primary">Spata1</name>
    <name evidence="3" type="ORF">N1851_018502</name>
</gene>
<accession>A0AA47P1C2</accession>